<evidence type="ECO:0000313" key="4">
    <source>
        <dbReference type="EMBL" id="SDC45321.1"/>
    </source>
</evidence>
<keyword evidence="5" id="KW-1185">Reference proteome</keyword>
<reference evidence="5" key="1">
    <citation type="submission" date="2016-10" db="EMBL/GenBank/DDBJ databases">
        <authorList>
            <person name="Varghese N."/>
            <person name="Submissions S."/>
        </authorList>
    </citation>
    <scope>NUCLEOTIDE SEQUENCE [LARGE SCALE GENOMIC DNA]</scope>
    <source>
        <strain evidence="5">CGMCC 1.9108</strain>
    </source>
</reference>
<dbReference type="GO" id="GO:0016289">
    <property type="term" value="F:acyl-CoA hydrolase activity"/>
    <property type="evidence" value="ECO:0007669"/>
    <property type="project" value="TreeGrafter"/>
</dbReference>
<dbReference type="STRING" id="639004.SAMN04488239_102300"/>
<evidence type="ECO:0000256" key="1">
    <source>
        <dbReference type="ARBA" id="ARBA00008324"/>
    </source>
</evidence>
<dbReference type="OrthoDB" id="32575at2"/>
<keyword evidence="2" id="KW-0378">Hydrolase</keyword>
<proteinExistence type="inferred from homology"/>
<dbReference type="Pfam" id="PF03061">
    <property type="entry name" value="4HBT"/>
    <property type="match status" value="1"/>
</dbReference>
<protein>
    <submittedName>
        <fullName evidence="4">Acyl-CoA thioesterase</fullName>
    </submittedName>
</protein>
<evidence type="ECO:0000313" key="5">
    <source>
        <dbReference type="Proteomes" id="UP000199628"/>
    </source>
</evidence>
<dbReference type="InterPro" id="IPR003736">
    <property type="entry name" value="PAAI_dom"/>
</dbReference>
<dbReference type="NCBIfam" id="TIGR00369">
    <property type="entry name" value="unchar_dom_1"/>
    <property type="match status" value="1"/>
</dbReference>
<accession>A0A1G6LQ49</accession>
<dbReference type="NCBIfam" id="TIGR02286">
    <property type="entry name" value="PaaD"/>
    <property type="match status" value="1"/>
</dbReference>
<feature type="domain" description="Thioesterase" evidence="3">
    <location>
        <begin position="50"/>
        <end position="124"/>
    </location>
</feature>
<dbReference type="EMBL" id="FMZV01000002">
    <property type="protein sequence ID" value="SDC45321.1"/>
    <property type="molecule type" value="Genomic_DNA"/>
</dbReference>
<organism evidence="4 5">
    <name type="scientific">Ruegeria marina</name>
    <dbReference type="NCBI Taxonomy" id="639004"/>
    <lineage>
        <taxon>Bacteria</taxon>
        <taxon>Pseudomonadati</taxon>
        <taxon>Pseudomonadota</taxon>
        <taxon>Alphaproteobacteria</taxon>
        <taxon>Rhodobacterales</taxon>
        <taxon>Roseobacteraceae</taxon>
        <taxon>Ruegeria</taxon>
    </lineage>
</organism>
<dbReference type="SUPFAM" id="SSF54637">
    <property type="entry name" value="Thioesterase/thiol ester dehydrase-isomerase"/>
    <property type="match status" value="1"/>
</dbReference>
<dbReference type="AlphaFoldDB" id="A0A1G6LQ49"/>
<dbReference type="FunFam" id="3.10.129.10:FF:000022">
    <property type="entry name" value="Phenylacetic acid degradation protein"/>
    <property type="match status" value="1"/>
</dbReference>
<dbReference type="PANTHER" id="PTHR42856">
    <property type="entry name" value="ACYL-COENZYME A THIOESTERASE PAAI"/>
    <property type="match status" value="1"/>
</dbReference>
<sequence>MTPKERAERSAAAMWADDNASKWAGMEIVRIDEGLAVLELTVAAHHCNGHGICHGGVTFMLADSAFAFACNGRNQPTVAQHNVISYIAPGQLGDRLTATATELSLTGRSGIYDVKVTNQDGRIIAEFRGMSRAIKGRLFEED</sequence>
<dbReference type="InterPro" id="IPR029069">
    <property type="entry name" value="HotDog_dom_sf"/>
</dbReference>
<dbReference type="CDD" id="cd03443">
    <property type="entry name" value="PaaI_thioesterase"/>
    <property type="match status" value="1"/>
</dbReference>
<evidence type="ECO:0000259" key="3">
    <source>
        <dbReference type="Pfam" id="PF03061"/>
    </source>
</evidence>
<dbReference type="InterPro" id="IPR011973">
    <property type="entry name" value="PaaD"/>
</dbReference>
<comment type="similarity">
    <text evidence="1">Belongs to the thioesterase PaaI family.</text>
</comment>
<dbReference type="RefSeq" id="WP_093027858.1">
    <property type="nucleotide sequence ID" value="NZ_FMZV01000002.1"/>
</dbReference>
<dbReference type="PANTHER" id="PTHR42856:SF1">
    <property type="entry name" value="ACYL-COENZYME A THIOESTERASE PAAI"/>
    <property type="match status" value="1"/>
</dbReference>
<name>A0A1G6LQ49_9RHOB</name>
<dbReference type="Proteomes" id="UP000199628">
    <property type="component" value="Unassembled WGS sequence"/>
</dbReference>
<dbReference type="InterPro" id="IPR052723">
    <property type="entry name" value="Acyl-CoA_thioesterase_PaaI"/>
</dbReference>
<dbReference type="Gene3D" id="3.10.129.10">
    <property type="entry name" value="Hotdog Thioesterase"/>
    <property type="match status" value="1"/>
</dbReference>
<gene>
    <name evidence="4" type="ORF">SAMN04488239_102300</name>
</gene>
<dbReference type="InterPro" id="IPR006683">
    <property type="entry name" value="Thioestr_dom"/>
</dbReference>
<evidence type="ECO:0000256" key="2">
    <source>
        <dbReference type="ARBA" id="ARBA00022801"/>
    </source>
</evidence>